<dbReference type="InterPro" id="IPR011761">
    <property type="entry name" value="ATP-grasp"/>
</dbReference>
<dbReference type="SUPFAM" id="SSF56059">
    <property type="entry name" value="Glutathione synthetase ATP-binding domain-like"/>
    <property type="match status" value="1"/>
</dbReference>
<dbReference type="AlphaFoldDB" id="H8G868"/>
<reference evidence="6 7" key="1">
    <citation type="journal article" date="2012" name="Stand. Genomic Sci.">
        <title>Genome sequence of the soil bacterium Saccharomonospora azurea type strain (NA-128(T)).</title>
        <authorList>
            <person name="Klenk H.P."/>
            <person name="Held B."/>
            <person name="Lucas S."/>
            <person name="Lapidus A."/>
            <person name="Copeland A."/>
            <person name="Hammon N."/>
            <person name="Pitluck S."/>
            <person name="Goodwin L.A."/>
            <person name="Han C."/>
            <person name="Tapia R."/>
            <person name="Brambilla E.M."/>
            <person name="Potter G."/>
            <person name="Land M."/>
            <person name="Ivanova N."/>
            <person name="Rohde M."/>
            <person name="Goker M."/>
            <person name="Detter J.C."/>
            <person name="Kyrpides N.C."/>
            <person name="Woyke T."/>
        </authorList>
    </citation>
    <scope>NUCLEOTIDE SEQUENCE [LARGE SCALE GENOMIC DNA]</scope>
    <source>
        <strain evidence="6 7">NA-128</strain>
    </source>
</reference>
<keyword evidence="2 4" id="KW-0547">Nucleotide-binding</keyword>
<evidence type="ECO:0000259" key="5">
    <source>
        <dbReference type="PROSITE" id="PS50975"/>
    </source>
</evidence>
<dbReference type="RefSeq" id="WP_005442021.1">
    <property type="nucleotide sequence ID" value="NZ_CM001466.1"/>
</dbReference>
<evidence type="ECO:0000313" key="6">
    <source>
        <dbReference type="EMBL" id="EHY89420.1"/>
    </source>
</evidence>
<evidence type="ECO:0000256" key="4">
    <source>
        <dbReference type="PROSITE-ProRule" id="PRU00409"/>
    </source>
</evidence>
<keyword evidence="1" id="KW-0436">Ligase</keyword>
<accession>H8G868</accession>
<evidence type="ECO:0000256" key="1">
    <source>
        <dbReference type="ARBA" id="ARBA00022598"/>
    </source>
</evidence>
<dbReference type="PANTHER" id="PTHR43585">
    <property type="entry name" value="FUMIPYRROLE BIOSYNTHESIS PROTEIN C"/>
    <property type="match status" value="1"/>
</dbReference>
<dbReference type="GO" id="GO:0005524">
    <property type="term" value="F:ATP binding"/>
    <property type="evidence" value="ECO:0007669"/>
    <property type="project" value="UniProtKB-UniRule"/>
</dbReference>
<evidence type="ECO:0000313" key="7">
    <source>
        <dbReference type="Proteomes" id="UP000004705"/>
    </source>
</evidence>
<feature type="domain" description="ATP-grasp" evidence="5">
    <location>
        <begin position="110"/>
        <end position="303"/>
    </location>
</feature>
<sequence length="413" mass="43767">MRRTLVVLGGADGSLGVYLRARELGYHTICVDVRPNAPGAAVADEYLQLSVRAPERIDAALGERTDIVGVLCPASDVGLPTQAWLERRWNLPSPLPEAAVAASVDKPVFRAVCERAGVPTYRSATASSIPELLDAARHMRFPALVKPVDSSGSRGVVSCANPGKLASAVAESLEFSFSGRVVVEEHLDGRHLTIEALVVDGEIAFHAVTARTITPPPLFVTTAHEMPVDLPGKAADALPGMLAAVAAELRYRNGPLTFDAVLQRDDELYLIEVGARMGGNGIAEVVRHCHGVDLMAATMSLAVGEVPVLDPHPPVPALVHILASDRAGLLAEIDGLAEVRAMPEVKDLHLFVTEGSFVRPYEQAGYKLGYVVLSAESTSALWSVENAVRGTLKFRLDTGNASPAANDVAVPKP</sequence>
<keyword evidence="7" id="KW-1185">Reference proteome</keyword>
<dbReference type="OrthoDB" id="24041at2"/>
<dbReference type="Pfam" id="PF13535">
    <property type="entry name" value="ATP-grasp_4"/>
    <property type="match status" value="1"/>
</dbReference>
<evidence type="ECO:0000256" key="3">
    <source>
        <dbReference type="ARBA" id="ARBA00022840"/>
    </source>
</evidence>
<dbReference type="PROSITE" id="PS50975">
    <property type="entry name" value="ATP_GRASP"/>
    <property type="match status" value="1"/>
</dbReference>
<dbReference type="Proteomes" id="UP000004705">
    <property type="component" value="Chromosome"/>
</dbReference>
<dbReference type="Gene3D" id="3.40.50.20">
    <property type="match status" value="1"/>
</dbReference>
<dbReference type="InterPro" id="IPR052032">
    <property type="entry name" value="ATP-dep_AA_Ligase"/>
</dbReference>
<protein>
    <submittedName>
        <fullName evidence="6">Biotin carboxylase</fullName>
    </submittedName>
</protein>
<organism evidence="6 7">
    <name type="scientific">Saccharomonospora azurea NA-128</name>
    <dbReference type="NCBI Taxonomy" id="882081"/>
    <lineage>
        <taxon>Bacteria</taxon>
        <taxon>Bacillati</taxon>
        <taxon>Actinomycetota</taxon>
        <taxon>Actinomycetes</taxon>
        <taxon>Pseudonocardiales</taxon>
        <taxon>Pseudonocardiaceae</taxon>
        <taxon>Saccharomonospora</taxon>
    </lineage>
</organism>
<dbReference type="GO" id="GO:0016874">
    <property type="term" value="F:ligase activity"/>
    <property type="evidence" value="ECO:0007669"/>
    <property type="project" value="UniProtKB-KW"/>
</dbReference>
<dbReference type="Gene3D" id="3.30.470.20">
    <property type="entry name" value="ATP-grasp fold, B domain"/>
    <property type="match status" value="1"/>
</dbReference>
<evidence type="ECO:0000256" key="2">
    <source>
        <dbReference type="ARBA" id="ARBA00022741"/>
    </source>
</evidence>
<name>H8G868_9PSEU</name>
<gene>
    <name evidence="6" type="ORF">SacazDRAFT_02523</name>
</gene>
<dbReference type="EMBL" id="CM001466">
    <property type="protein sequence ID" value="EHY89420.1"/>
    <property type="molecule type" value="Genomic_DNA"/>
</dbReference>
<dbReference type="Pfam" id="PF18603">
    <property type="entry name" value="LAL_C2"/>
    <property type="match status" value="1"/>
</dbReference>
<dbReference type="GO" id="GO:0046872">
    <property type="term" value="F:metal ion binding"/>
    <property type="evidence" value="ECO:0007669"/>
    <property type="project" value="InterPro"/>
</dbReference>
<keyword evidence="3 4" id="KW-0067">ATP-binding</keyword>
<dbReference type="PANTHER" id="PTHR43585:SF2">
    <property type="entry name" value="ATP-GRASP ENZYME FSQD"/>
    <property type="match status" value="1"/>
</dbReference>
<proteinExistence type="predicted"/>
<dbReference type="InterPro" id="IPR040570">
    <property type="entry name" value="LAL_C2"/>
</dbReference>
<dbReference type="HOGENOM" id="CLU_029016_5_0_11"/>